<sequence length="248" mass="27326">MENTNTNYKKKLGLFVFIGLLFFFGIIFLIGRQQNLFSSEIKLTTTFKNASGLKVGNAVRFSGINIGTVKEIEIINDSTVKVDMSIKDDTKKFIKTNSKASISSEGVIGDKILVISQGSSNLKSVKDGQKIGSFEPVEFSDVLASVKVTAENAELITDELATLLIEINEGEGTLGRLINDESMANNLDATMENLRKSSKGLNENMEAAKHNFLLRGYFKKKEKAKEKAAKEAQKLAEKEAEEKKSKSK</sequence>
<evidence type="ECO:0000313" key="5">
    <source>
        <dbReference type="Proteomes" id="UP001597549"/>
    </source>
</evidence>
<dbReference type="InterPro" id="IPR052336">
    <property type="entry name" value="MlaD_Phospholipid_Transporter"/>
</dbReference>
<dbReference type="InterPro" id="IPR003399">
    <property type="entry name" value="Mce/MlaD"/>
</dbReference>
<dbReference type="RefSeq" id="WP_379802905.1">
    <property type="nucleotide sequence ID" value="NZ_JBHUOL010000001.1"/>
</dbReference>
<proteinExistence type="predicted"/>
<keyword evidence="2" id="KW-0812">Transmembrane</keyword>
<gene>
    <name evidence="4" type="ORF">ACFSX9_00195</name>
</gene>
<dbReference type="Pfam" id="PF02470">
    <property type="entry name" value="MlaD"/>
    <property type="match status" value="1"/>
</dbReference>
<dbReference type="PANTHER" id="PTHR33371">
    <property type="entry name" value="INTERMEMBRANE PHOSPHOLIPID TRANSPORT SYSTEM BINDING PROTEIN MLAD-RELATED"/>
    <property type="match status" value="1"/>
</dbReference>
<evidence type="ECO:0000259" key="3">
    <source>
        <dbReference type="Pfam" id="PF02470"/>
    </source>
</evidence>
<dbReference type="EMBL" id="JBHUOL010000001">
    <property type="protein sequence ID" value="MFD2907142.1"/>
    <property type="molecule type" value="Genomic_DNA"/>
</dbReference>
<protein>
    <submittedName>
        <fullName evidence="4">MlaD family protein</fullName>
    </submittedName>
</protein>
<keyword evidence="2" id="KW-0472">Membrane</keyword>
<evidence type="ECO:0000256" key="1">
    <source>
        <dbReference type="SAM" id="MobiDB-lite"/>
    </source>
</evidence>
<dbReference type="Proteomes" id="UP001597549">
    <property type="component" value="Unassembled WGS sequence"/>
</dbReference>
<keyword evidence="5" id="KW-1185">Reference proteome</keyword>
<feature type="domain" description="Mce/MlaD" evidence="3">
    <location>
        <begin position="42"/>
        <end position="118"/>
    </location>
</feature>
<feature type="transmembrane region" description="Helical" evidence="2">
    <location>
        <begin position="12"/>
        <end position="31"/>
    </location>
</feature>
<keyword evidence="2" id="KW-1133">Transmembrane helix</keyword>
<dbReference type="PANTHER" id="PTHR33371:SF4">
    <property type="entry name" value="INTERMEMBRANE PHOSPHOLIPID TRANSPORT SYSTEM BINDING PROTEIN MLAD"/>
    <property type="match status" value="1"/>
</dbReference>
<reference evidence="5" key="1">
    <citation type="journal article" date="2019" name="Int. J. Syst. Evol. Microbiol.">
        <title>The Global Catalogue of Microorganisms (GCM) 10K type strain sequencing project: providing services to taxonomists for standard genome sequencing and annotation.</title>
        <authorList>
            <consortium name="The Broad Institute Genomics Platform"/>
            <consortium name="The Broad Institute Genome Sequencing Center for Infectious Disease"/>
            <person name="Wu L."/>
            <person name="Ma J."/>
        </authorList>
    </citation>
    <scope>NUCLEOTIDE SEQUENCE [LARGE SCALE GENOMIC DNA]</scope>
    <source>
        <strain evidence="5">KCTC 52644</strain>
    </source>
</reference>
<comment type="caution">
    <text evidence="4">The sequence shown here is derived from an EMBL/GenBank/DDBJ whole genome shotgun (WGS) entry which is preliminary data.</text>
</comment>
<evidence type="ECO:0000313" key="4">
    <source>
        <dbReference type="EMBL" id="MFD2907142.1"/>
    </source>
</evidence>
<evidence type="ECO:0000256" key="2">
    <source>
        <dbReference type="SAM" id="Phobius"/>
    </source>
</evidence>
<accession>A0ABW5Z5L8</accession>
<organism evidence="4 5">
    <name type="scientific">Flavobacterium ardleyense</name>
    <dbReference type="NCBI Taxonomy" id="2038737"/>
    <lineage>
        <taxon>Bacteria</taxon>
        <taxon>Pseudomonadati</taxon>
        <taxon>Bacteroidota</taxon>
        <taxon>Flavobacteriia</taxon>
        <taxon>Flavobacteriales</taxon>
        <taxon>Flavobacteriaceae</taxon>
        <taxon>Flavobacterium</taxon>
    </lineage>
</organism>
<feature type="region of interest" description="Disordered" evidence="1">
    <location>
        <begin position="228"/>
        <end position="248"/>
    </location>
</feature>
<name>A0ABW5Z5L8_9FLAO</name>